<comment type="caution">
    <text evidence="2">The sequence shown here is derived from an EMBL/GenBank/DDBJ whole genome shotgun (WGS) entry which is preliminary data.</text>
</comment>
<keyword evidence="1" id="KW-0812">Transmembrane</keyword>
<gene>
    <name evidence="2" type="ORF">CR201_G0049950</name>
</gene>
<reference evidence="2" key="1">
    <citation type="submission" date="2017-12" db="EMBL/GenBank/DDBJ databases">
        <title>High-resolution comparative analysis of great ape genomes.</title>
        <authorList>
            <person name="Pollen A."/>
            <person name="Hastie A."/>
            <person name="Hormozdiari F."/>
            <person name="Dougherty M."/>
            <person name="Liu R."/>
            <person name="Chaisson M."/>
            <person name="Hoppe E."/>
            <person name="Hill C."/>
            <person name="Pang A."/>
            <person name="Hillier L."/>
            <person name="Baker C."/>
            <person name="Armstrong J."/>
            <person name="Shendure J."/>
            <person name="Paten B."/>
            <person name="Wilson R."/>
            <person name="Chao H."/>
            <person name="Schneider V."/>
            <person name="Ventura M."/>
            <person name="Kronenberg Z."/>
            <person name="Murali S."/>
            <person name="Gordon D."/>
            <person name="Cantsilieris S."/>
            <person name="Munson K."/>
            <person name="Nelson B."/>
            <person name="Raja A."/>
            <person name="Underwood J."/>
            <person name="Diekhans M."/>
            <person name="Fiddes I."/>
            <person name="Haussler D."/>
            <person name="Eichler E."/>
        </authorList>
    </citation>
    <scope>NUCLEOTIDE SEQUENCE [LARGE SCALE GENOMIC DNA]</scope>
    <source>
        <strain evidence="2">Susie</strain>
    </source>
</reference>
<dbReference type="EMBL" id="NDHI03003672">
    <property type="protein sequence ID" value="PNJ09554.1"/>
    <property type="molecule type" value="Genomic_DNA"/>
</dbReference>
<protein>
    <submittedName>
        <fullName evidence="2">FAM3A isoform 13</fullName>
    </submittedName>
</protein>
<proteinExistence type="predicted"/>
<name>A0A2J8RM00_PONAB</name>
<organism evidence="2">
    <name type="scientific">Pongo abelii</name>
    <name type="common">Sumatran orangutan</name>
    <name type="synonym">Pongo pygmaeus abelii</name>
    <dbReference type="NCBI Taxonomy" id="9601"/>
    <lineage>
        <taxon>Eukaryota</taxon>
        <taxon>Metazoa</taxon>
        <taxon>Chordata</taxon>
        <taxon>Craniata</taxon>
        <taxon>Vertebrata</taxon>
        <taxon>Euteleostomi</taxon>
        <taxon>Mammalia</taxon>
        <taxon>Eutheria</taxon>
        <taxon>Euarchontoglires</taxon>
        <taxon>Primates</taxon>
        <taxon>Haplorrhini</taxon>
        <taxon>Catarrhini</taxon>
        <taxon>Hominidae</taxon>
        <taxon>Pongo</taxon>
    </lineage>
</organism>
<evidence type="ECO:0000313" key="2">
    <source>
        <dbReference type="EMBL" id="PNJ09554.1"/>
    </source>
</evidence>
<keyword evidence="1" id="KW-1133">Transmembrane helix</keyword>
<keyword evidence="1" id="KW-0472">Membrane</keyword>
<feature type="transmembrane region" description="Helical" evidence="1">
    <location>
        <begin position="6"/>
        <end position="27"/>
    </location>
</feature>
<dbReference type="AlphaFoldDB" id="A0A2J8RM00"/>
<evidence type="ECO:0000256" key="1">
    <source>
        <dbReference type="SAM" id="Phobius"/>
    </source>
</evidence>
<accession>A0A2J8RM00</accession>
<sequence length="77" mass="7947">MRLAGPLRIVALVVSVGLTWIVVSILLGGPGSGFPRIQQLFTSPESSVTAVTENPSVLGPCGLTSRTRSMEVSPALA</sequence>